<feature type="transmembrane region" description="Helical" evidence="1">
    <location>
        <begin position="131"/>
        <end position="147"/>
    </location>
</feature>
<evidence type="ECO:0000313" key="2">
    <source>
        <dbReference type="EMBL" id="RIX53202.1"/>
    </source>
</evidence>
<feature type="transmembrane region" description="Helical" evidence="1">
    <location>
        <begin position="86"/>
        <end position="102"/>
    </location>
</feature>
<keyword evidence="1" id="KW-0812">Transmembrane</keyword>
<organism evidence="2 3">
    <name type="scientific">Paenibacillus nanensis</name>
    <dbReference type="NCBI Taxonomy" id="393251"/>
    <lineage>
        <taxon>Bacteria</taxon>
        <taxon>Bacillati</taxon>
        <taxon>Bacillota</taxon>
        <taxon>Bacilli</taxon>
        <taxon>Bacillales</taxon>
        <taxon>Paenibacillaceae</taxon>
        <taxon>Paenibacillus</taxon>
    </lineage>
</organism>
<keyword evidence="2" id="KW-0378">Hydrolase</keyword>
<dbReference type="Proteomes" id="UP000266482">
    <property type="component" value="Unassembled WGS sequence"/>
</dbReference>
<gene>
    <name evidence="2" type="ORF">D3P08_11280</name>
</gene>
<dbReference type="Pfam" id="PF04307">
    <property type="entry name" value="YdjM"/>
    <property type="match status" value="1"/>
</dbReference>
<accession>A0A3A1V1C0</accession>
<proteinExistence type="predicted"/>
<keyword evidence="3" id="KW-1185">Reference proteome</keyword>
<dbReference type="PANTHER" id="PTHR35531">
    <property type="entry name" value="INNER MEMBRANE PROTEIN YBCI-RELATED"/>
    <property type="match status" value="1"/>
</dbReference>
<keyword evidence="1" id="KW-0472">Membrane</keyword>
<dbReference type="EMBL" id="QXQA01000005">
    <property type="protein sequence ID" value="RIX53202.1"/>
    <property type="molecule type" value="Genomic_DNA"/>
</dbReference>
<dbReference type="PANTHER" id="PTHR35531:SF1">
    <property type="entry name" value="INNER MEMBRANE PROTEIN YBCI-RELATED"/>
    <property type="match status" value="1"/>
</dbReference>
<feature type="transmembrane region" description="Helical" evidence="1">
    <location>
        <begin position="64"/>
        <end position="80"/>
    </location>
</feature>
<name>A0A3A1V1C0_9BACL</name>
<feature type="transmembrane region" description="Helical" evidence="1">
    <location>
        <begin position="109"/>
        <end position="125"/>
    </location>
</feature>
<protein>
    <submittedName>
        <fullName evidence="2">Metal-dependent hydrolase</fullName>
    </submittedName>
</protein>
<sequence length="214" mass="22566">MRGKTHLAIGAAVGAGAAVYFSPDLSNSLTYIGAAAFSALAADLDGTSMLSGKLTKLSRQLRQLALWGGLVCAAAVLILYVTGSTVSPILAGGSVAAALIGLTMSNGAIRNALVSMVGAFIIWLGLSRGEWWLAGLGAFVAWAPWLNHRGMTHTVWMIPLWWWLASGAEQELRLEGLAVTAAAGYLSHLVADTLTPSGVKWLYPLTKRTFKIKI</sequence>
<reference evidence="2 3" key="1">
    <citation type="submission" date="2018-09" db="EMBL/GenBank/DDBJ databases">
        <title>Paenibacillus aracenensis nov. sp. isolated from a cave in southern Spain.</title>
        <authorList>
            <person name="Jurado V."/>
            <person name="Gutierrez-Patricio S."/>
            <person name="Gonzalez-Pimentel J.L."/>
            <person name="Miller A.Z."/>
            <person name="Laiz L."/>
            <person name="Saiz-Jimenez C."/>
        </authorList>
    </citation>
    <scope>NUCLEOTIDE SEQUENCE [LARGE SCALE GENOMIC DNA]</scope>
    <source>
        <strain evidence="2 3">DSM 22867</strain>
    </source>
</reference>
<dbReference type="GO" id="GO:0016787">
    <property type="term" value="F:hydrolase activity"/>
    <property type="evidence" value="ECO:0007669"/>
    <property type="project" value="UniProtKB-KW"/>
</dbReference>
<keyword evidence="1" id="KW-1133">Transmembrane helix</keyword>
<dbReference type="InterPro" id="IPR007404">
    <property type="entry name" value="YdjM-like"/>
</dbReference>
<evidence type="ECO:0000256" key="1">
    <source>
        <dbReference type="SAM" id="Phobius"/>
    </source>
</evidence>
<comment type="caution">
    <text evidence="2">The sequence shown here is derived from an EMBL/GenBank/DDBJ whole genome shotgun (WGS) entry which is preliminary data.</text>
</comment>
<dbReference type="AlphaFoldDB" id="A0A3A1V1C0"/>
<dbReference type="OrthoDB" id="2706144at2"/>
<dbReference type="RefSeq" id="WP_119599783.1">
    <property type="nucleotide sequence ID" value="NZ_QXQA01000005.1"/>
</dbReference>
<evidence type="ECO:0000313" key="3">
    <source>
        <dbReference type="Proteomes" id="UP000266482"/>
    </source>
</evidence>